<evidence type="ECO:0000259" key="3">
    <source>
        <dbReference type="PROSITE" id="PS01148"/>
    </source>
</evidence>
<comment type="similarity">
    <text evidence="1">Belongs to the sulfur carrier protein TusA family.</text>
</comment>
<dbReference type="InterPro" id="IPR036868">
    <property type="entry name" value="TusA-like_sf"/>
</dbReference>
<dbReference type="InterPro" id="IPR001455">
    <property type="entry name" value="TusA-like"/>
</dbReference>
<name>A0A081BBS3_9HYPH</name>
<dbReference type="PROSITE" id="PS01148">
    <property type="entry name" value="UPF0033"/>
    <property type="match status" value="1"/>
</dbReference>
<feature type="region of interest" description="Disordered" evidence="2">
    <location>
        <begin position="1"/>
        <end position="21"/>
    </location>
</feature>
<dbReference type="STRING" id="1333998.M2A_1990"/>
<dbReference type="Gene3D" id="3.30.110.40">
    <property type="entry name" value="TusA-like domain"/>
    <property type="match status" value="1"/>
</dbReference>
<evidence type="ECO:0000313" key="5">
    <source>
        <dbReference type="Proteomes" id="UP000028702"/>
    </source>
</evidence>
<evidence type="ECO:0000256" key="2">
    <source>
        <dbReference type="SAM" id="MobiDB-lite"/>
    </source>
</evidence>
<organism evidence="4 5">
    <name type="scientific">Tepidicaulis marinus</name>
    <dbReference type="NCBI Taxonomy" id="1333998"/>
    <lineage>
        <taxon>Bacteria</taxon>
        <taxon>Pseudomonadati</taxon>
        <taxon>Pseudomonadota</taxon>
        <taxon>Alphaproteobacteria</taxon>
        <taxon>Hyphomicrobiales</taxon>
        <taxon>Parvibaculaceae</taxon>
        <taxon>Tepidicaulis</taxon>
    </lineage>
</organism>
<dbReference type="PANTHER" id="PTHR33279">
    <property type="entry name" value="SULFUR CARRIER PROTEIN YEDF-RELATED"/>
    <property type="match status" value="1"/>
</dbReference>
<dbReference type="eggNOG" id="COG0425">
    <property type="taxonomic scope" value="Bacteria"/>
</dbReference>
<accession>A0A081BBS3</accession>
<comment type="caution">
    <text evidence="4">The sequence shown here is derived from an EMBL/GenBank/DDBJ whole genome shotgun (WGS) entry which is preliminary data.</text>
</comment>
<gene>
    <name evidence="4" type="ORF">M2A_1990</name>
</gene>
<dbReference type="AlphaFoldDB" id="A0A081BBS3"/>
<dbReference type="PANTHER" id="PTHR33279:SF6">
    <property type="entry name" value="SULFUR CARRIER PROTEIN YEDF-RELATED"/>
    <property type="match status" value="1"/>
</dbReference>
<proteinExistence type="inferred from homology"/>
<feature type="domain" description="UPF0033" evidence="3">
    <location>
        <begin position="25"/>
        <end position="49"/>
    </location>
</feature>
<evidence type="ECO:0000256" key="1">
    <source>
        <dbReference type="ARBA" id="ARBA00008984"/>
    </source>
</evidence>
<evidence type="ECO:0000313" key="4">
    <source>
        <dbReference type="EMBL" id="GAK45491.1"/>
    </source>
</evidence>
<dbReference type="EMBL" id="BBIO01000009">
    <property type="protein sequence ID" value="GAK45491.1"/>
    <property type="molecule type" value="Genomic_DNA"/>
</dbReference>
<dbReference type="CDD" id="cd00291">
    <property type="entry name" value="SirA_YedF_YeeD"/>
    <property type="match status" value="1"/>
</dbReference>
<dbReference type="SUPFAM" id="SSF64307">
    <property type="entry name" value="SirA-like"/>
    <property type="match status" value="1"/>
</dbReference>
<dbReference type="Proteomes" id="UP000028702">
    <property type="component" value="Unassembled WGS sequence"/>
</dbReference>
<sequence>MDLEKMPSDSPASPSQEMPPADVFLDARGLNCPLPVLKARKKLLGMRAGEILEVAATDPVAAIDMPHFCAESGHEFLGKRQDGPVTYFRIARGAVRQTEDEGKEEKA</sequence>
<protein>
    <submittedName>
        <fullName evidence="4">SirA family protein</fullName>
    </submittedName>
</protein>
<dbReference type="Pfam" id="PF01206">
    <property type="entry name" value="TusA"/>
    <property type="match status" value="1"/>
</dbReference>
<reference evidence="4 5" key="1">
    <citation type="submission" date="2014-07" db="EMBL/GenBank/DDBJ databases">
        <title>Tepidicaulis marinum gen. nov., sp. nov., a novel marine bacterium denitrifying nitrate to nitrous oxide strictly under microaerobic conditions.</title>
        <authorList>
            <person name="Takeuchi M."/>
            <person name="Yamagishi T."/>
            <person name="Kamagata Y."/>
            <person name="Oshima K."/>
            <person name="Hattori M."/>
            <person name="Katayama T."/>
            <person name="Hanada S."/>
            <person name="Tamaki H."/>
            <person name="Marumo K."/>
            <person name="Maeda H."/>
            <person name="Nedachi M."/>
            <person name="Iwasaki W."/>
            <person name="Suwa Y."/>
            <person name="Sakata S."/>
        </authorList>
    </citation>
    <scope>NUCLEOTIDE SEQUENCE [LARGE SCALE GENOMIC DNA]</scope>
    <source>
        <strain evidence="4 5">MA2</strain>
    </source>
</reference>
<keyword evidence="5" id="KW-1185">Reference proteome</keyword>